<name>A0A0D6MMJ9_9PROT</name>
<protein>
    <submittedName>
        <fullName evidence="2">Uncharacterized protein</fullName>
    </submittedName>
</protein>
<dbReference type="AlphaFoldDB" id="A0A0D6MMJ9"/>
<organism evidence="2 3">
    <name type="scientific">Tanticharoenia sakaeratensis NBRC 103193</name>
    <dbReference type="NCBI Taxonomy" id="1231623"/>
    <lineage>
        <taxon>Bacteria</taxon>
        <taxon>Pseudomonadati</taxon>
        <taxon>Pseudomonadota</taxon>
        <taxon>Alphaproteobacteria</taxon>
        <taxon>Acetobacterales</taxon>
        <taxon>Acetobacteraceae</taxon>
        <taxon>Tanticharoenia</taxon>
    </lineage>
</organism>
<evidence type="ECO:0000313" key="2">
    <source>
        <dbReference type="EMBL" id="GAN54897.1"/>
    </source>
</evidence>
<dbReference type="STRING" id="1231623.Tasa_033_011"/>
<reference evidence="2 3" key="1">
    <citation type="submission" date="2012-10" db="EMBL/GenBank/DDBJ databases">
        <title>Genome sequencing of Tanticharoenia sakaeratensis NBRC 103193.</title>
        <authorList>
            <person name="Azuma Y."/>
            <person name="Hadano H."/>
            <person name="Hirakawa H."/>
            <person name="Matsushita K."/>
        </authorList>
    </citation>
    <scope>NUCLEOTIDE SEQUENCE [LARGE SCALE GENOMIC DNA]</scope>
    <source>
        <strain evidence="2 3">NBRC 103193</strain>
    </source>
</reference>
<dbReference type="OrthoDB" id="7247547at2"/>
<feature type="region of interest" description="Disordered" evidence="1">
    <location>
        <begin position="1"/>
        <end position="20"/>
    </location>
</feature>
<sequence>MTHPTLRLGARPAETRPRQPHLSGLRMMARAAPPKLIRSHINPSPLMLDNDTLGDCTSAGLGNSIRALSALNGFQTAITPQNAVSFYSASTGYVPGNAATDQGGIEVDVLGYAAAHGYPVQNQTLFPLWGTIALDDFNGMRLAMAAFGATYFGVQLALADQASIGAVWDTDTPASAGDPTPGSWGGHCLDGWSYTGTGDTDIVTLLTWGTTQRCTWRWLRSRLMEAHGVLWPQLATPSPAFLAIHDLEDVRAANAAFLNGAAAA</sequence>
<gene>
    <name evidence="2" type="ORF">Tasa_033_011</name>
</gene>
<keyword evidence="3" id="KW-1185">Reference proteome</keyword>
<evidence type="ECO:0000256" key="1">
    <source>
        <dbReference type="SAM" id="MobiDB-lite"/>
    </source>
</evidence>
<dbReference type="EMBL" id="BALE01000033">
    <property type="protein sequence ID" value="GAN54897.1"/>
    <property type="molecule type" value="Genomic_DNA"/>
</dbReference>
<proteinExistence type="predicted"/>
<evidence type="ECO:0000313" key="3">
    <source>
        <dbReference type="Proteomes" id="UP000032679"/>
    </source>
</evidence>
<dbReference type="Proteomes" id="UP000032679">
    <property type="component" value="Unassembled WGS sequence"/>
</dbReference>
<comment type="caution">
    <text evidence="2">The sequence shown here is derived from an EMBL/GenBank/DDBJ whole genome shotgun (WGS) entry which is preliminary data.</text>
</comment>
<dbReference type="RefSeq" id="WP_048849608.1">
    <property type="nucleotide sequence ID" value="NZ_BALE01000033.1"/>
</dbReference>
<accession>A0A0D6MMJ9</accession>